<reference evidence="1" key="1">
    <citation type="submission" date="2021-01" db="EMBL/GenBank/DDBJ databases">
        <title>Chromosome-level genome assembly of a human fungal pathogen reveals clustering of transcriptionally co-regulated genes.</title>
        <authorList>
            <person name="Voorhies M."/>
            <person name="Cohen S."/>
            <person name="Shea T.P."/>
            <person name="Petrus S."/>
            <person name="Munoz J.F."/>
            <person name="Poplawski S."/>
            <person name="Goldman W.E."/>
            <person name="Michael T."/>
            <person name="Cuomo C.A."/>
            <person name="Sil A."/>
            <person name="Beyhan S."/>
        </authorList>
    </citation>
    <scope>NUCLEOTIDE SEQUENCE</scope>
    <source>
        <strain evidence="1">H88</strain>
    </source>
</reference>
<evidence type="ECO:0000313" key="1">
    <source>
        <dbReference type="EMBL" id="QSS54786.1"/>
    </source>
</evidence>
<dbReference type="VEuPathDB" id="FungiDB:I7I53_02450"/>
<name>A0A8A1LLH5_AJEC8</name>
<proteinExistence type="predicted"/>
<evidence type="ECO:0000313" key="2">
    <source>
        <dbReference type="Proteomes" id="UP000663419"/>
    </source>
</evidence>
<dbReference type="AlphaFoldDB" id="A0A8A1LLH5"/>
<protein>
    <submittedName>
        <fullName evidence="1">Uncharacterized protein</fullName>
    </submittedName>
</protein>
<accession>A0A8A1LLH5</accession>
<gene>
    <name evidence="1" type="ORF">I7I53_02450</name>
</gene>
<sequence>MPSLHHFFSGTHHLVGSYATPPYIDFFRLISVQLHTVAPLRPATHIGVFQLPLHGTSIQLIRCMFQSNSGLVQKRSVTILFGVFGSNWSLRRNLFRGWQAWRCCHRVLGMYMYMYIRDQHRLPAAFFCLTAVFLFI</sequence>
<dbReference type="EMBL" id="CP069104">
    <property type="protein sequence ID" value="QSS54786.1"/>
    <property type="molecule type" value="Genomic_DNA"/>
</dbReference>
<organism evidence="1 2">
    <name type="scientific">Ajellomyces capsulatus (strain H88)</name>
    <name type="common">Darling's disease fungus</name>
    <name type="synonym">Histoplasma capsulatum</name>
    <dbReference type="NCBI Taxonomy" id="544711"/>
    <lineage>
        <taxon>Eukaryota</taxon>
        <taxon>Fungi</taxon>
        <taxon>Dikarya</taxon>
        <taxon>Ascomycota</taxon>
        <taxon>Pezizomycotina</taxon>
        <taxon>Eurotiomycetes</taxon>
        <taxon>Eurotiomycetidae</taxon>
        <taxon>Onygenales</taxon>
        <taxon>Ajellomycetaceae</taxon>
        <taxon>Histoplasma</taxon>
    </lineage>
</organism>
<dbReference type="Proteomes" id="UP000663419">
    <property type="component" value="Chromosome 3"/>
</dbReference>